<keyword evidence="28" id="KW-1185">Reference proteome</keyword>
<feature type="compositionally biased region" description="Gly residues" evidence="25">
    <location>
        <begin position="197"/>
        <end position="210"/>
    </location>
</feature>
<feature type="region of interest" description="Disordered" evidence="25">
    <location>
        <begin position="176"/>
        <end position="210"/>
    </location>
</feature>
<evidence type="ECO:0000256" key="25">
    <source>
        <dbReference type="SAM" id="MobiDB-lite"/>
    </source>
</evidence>
<name>A0AAN9BGN2_9CAEN</name>
<evidence type="ECO:0000256" key="24">
    <source>
        <dbReference type="PROSITE-ProRule" id="PRU00176"/>
    </source>
</evidence>
<dbReference type="Proteomes" id="UP001374579">
    <property type="component" value="Unassembled WGS sequence"/>
</dbReference>
<evidence type="ECO:0000256" key="22">
    <source>
        <dbReference type="ARBA" id="ARBA00055631"/>
    </source>
</evidence>
<comment type="function">
    <text evidence="22">As a component of the TREX-2 complex, involved in the export of mRNAs to the cytoplasm through the nuclear pores. Through the acetylation of histones, affects the assembly of nucleosomes at immunoglobulin variable region genes and promotes the recruitment and positioning of transcription complex to favor DNA cytosine deaminase AICDA/AID targeting, hence promoting somatic hypermutations.</text>
</comment>
<feature type="region of interest" description="Disordered" evidence="25">
    <location>
        <begin position="561"/>
        <end position="585"/>
    </location>
</feature>
<feature type="compositionally biased region" description="Polar residues" evidence="25">
    <location>
        <begin position="874"/>
        <end position="885"/>
    </location>
</feature>
<keyword evidence="14" id="KW-0653">Protein transport</keyword>
<dbReference type="InterPro" id="IPR031907">
    <property type="entry name" value="MCM3AP_GANP"/>
</dbReference>
<evidence type="ECO:0000256" key="13">
    <source>
        <dbReference type="ARBA" id="ARBA00022859"/>
    </source>
</evidence>
<evidence type="ECO:0000256" key="20">
    <source>
        <dbReference type="ARBA" id="ARBA00023315"/>
    </source>
</evidence>
<keyword evidence="13" id="KW-0391">Immunity</keyword>
<dbReference type="GO" id="GO:0005694">
    <property type="term" value="C:chromosome"/>
    <property type="evidence" value="ECO:0007669"/>
    <property type="project" value="UniProtKB-SubCell"/>
</dbReference>
<feature type="compositionally biased region" description="Polar residues" evidence="25">
    <location>
        <begin position="38"/>
        <end position="55"/>
    </location>
</feature>
<dbReference type="Pfam" id="PF00076">
    <property type="entry name" value="RRM_1"/>
    <property type="match status" value="1"/>
</dbReference>
<evidence type="ECO:0000256" key="8">
    <source>
        <dbReference type="ARBA" id="ARBA00022481"/>
    </source>
</evidence>
<comment type="similarity">
    <text evidence="21">Belongs to the SAC3 family.</text>
</comment>
<feature type="compositionally biased region" description="Low complexity" evidence="25">
    <location>
        <begin position="389"/>
        <end position="419"/>
    </location>
</feature>
<dbReference type="PANTHER" id="PTHR12436">
    <property type="entry name" value="80 KDA MCM3-ASSOCIATED PROTEIN"/>
    <property type="match status" value="1"/>
</dbReference>
<feature type="domain" description="RRM" evidence="26">
    <location>
        <begin position="801"/>
        <end position="874"/>
    </location>
</feature>
<evidence type="ECO:0000256" key="15">
    <source>
        <dbReference type="ARBA" id="ARBA00022990"/>
    </source>
</evidence>
<feature type="compositionally biased region" description="Gly residues" evidence="25">
    <location>
        <begin position="1"/>
        <end position="14"/>
    </location>
</feature>
<evidence type="ECO:0000256" key="4">
    <source>
        <dbReference type="ARBA" id="ARBA00004642"/>
    </source>
</evidence>
<feature type="compositionally biased region" description="Basic and acidic residues" evidence="25">
    <location>
        <begin position="758"/>
        <end position="774"/>
    </location>
</feature>
<evidence type="ECO:0000256" key="2">
    <source>
        <dbReference type="ARBA" id="ARBA00004496"/>
    </source>
</evidence>
<dbReference type="GO" id="GO:0005737">
    <property type="term" value="C:cytoplasm"/>
    <property type="evidence" value="ECO:0007669"/>
    <property type="project" value="UniProtKB-SubCell"/>
</dbReference>
<dbReference type="GO" id="GO:0002376">
    <property type="term" value="P:immune system process"/>
    <property type="evidence" value="ECO:0007669"/>
    <property type="project" value="UniProtKB-KW"/>
</dbReference>
<keyword evidence="17" id="KW-0175">Coiled coil</keyword>
<evidence type="ECO:0000256" key="23">
    <source>
        <dbReference type="ARBA" id="ARBA00069544"/>
    </source>
</evidence>
<dbReference type="GO" id="GO:0003723">
    <property type="term" value="F:RNA binding"/>
    <property type="evidence" value="ECO:0007669"/>
    <property type="project" value="UniProtKB-UniRule"/>
</dbReference>
<feature type="compositionally biased region" description="Gly residues" evidence="25">
    <location>
        <begin position="708"/>
        <end position="717"/>
    </location>
</feature>
<dbReference type="Pfam" id="PF03399">
    <property type="entry name" value="SAC3_GANP"/>
    <property type="match status" value="1"/>
</dbReference>
<feature type="compositionally biased region" description="Polar residues" evidence="25">
    <location>
        <begin position="633"/>
        <end position="674"/>
    </location>
</feature>
<dbReference type="Pfam" id="PF16769">
    <property type="entry name" value="MCM3AP_GANP"/>
    <property type="match status" value="1"/>
</dbReference>
<keyword evidence="10" id="KW-0597">Phosphoprotein</keyword>
<proteinExistence type="inferred from homology"/>
<dbReference type="GO" id="GO:0006406">
    <property type="term" value="P:mRNA export from nucleus"/>
    <property type="evidence" value="ECO:0007669"/>
    <property type="project" value="TreeGrafter"/>
</dbReference>
<keyword evidence="11" id="KW-0808">Transferase</keyword>
<keyword evidence="18" id="KW-0906">Nuclear pore complex</keyword>
<feature type="region of interest" description="Disordered" evidence="25">
    <location>
        <begin position="1"/>
        <end position="55"/>
    </location>
</feature>
<evidence type="ECO:0000256" key="9">
    <source>
        <dbReference type="ARBA" id="ARBA00022490"/>
    </source>
</evidence>
<evidence type="ECO:0000256" key="14">
    <source>
        <dbReference type="ARBA" id="ARBA00022927"/>
    </source>
</evidence>
<keyword evidence="7" id="KW-0158">Chromosome</keyword>
<evidence type="ECO:0000259" key="26">
    <source>
        <dbReference type="PROSITE" id="PS50102"/>
    </source>
</evidence>
<dbReference type="GO" id="GO:0005654">
    <property type="term" value="C:nucleoplasm"/>
    <property type="evidence" value="ECO:0007669"/>
    <property type="project" value="UniProtKB-SubCell"/>
</dbReference>
<feature type="region of interest" description="Disordered" evidence="25">
    <location>
        <begin position="2492"/>
        <end position="2522"/>
    </location>
</feature>
<evidence type="ECO:0000256" key="12">
    <source>
        <dbReference type="ARBA" id="ARBA00022816"/>
    </source>
</evidence>
<keyword evidence="19" id="KW-0539">Nucleus</keyword>
<reference evidence="27 28" key="1">
    <citation type="submission" date="2024-02" db="EMBL/GenBank/DDBJ databases">
        <title>Chromosome-scale genome assembly of the rough periwinkle Littorina saxatilis.</title>
        <authorList>
            <person name="De Jode A."/>
            <person name="Faria R."/>
            <person name="Formenti G."/>
            <person name="Sims Y."/>
            <person name="Smith T.P."/>
            <person name="Tracey A."/>
            <person name="Wood J.M.D."/>
            <person name="Zagrodzka Z.B."/>
            <person name="Johannesson K."/>
            <person name="Butlin R.K."/>
            <person name="Leder E.H."/>
        </authorList>
    </citation>
    <scope>NUCLEOTIDE SEQUENCE [LARGE SCALE GENOMIC DNA]</scope>
    <source>
        <strain evidence="27">Snail1</strain>
        <tissue evidence="27">Muscle</tissue>
    </source>
</reference>
<feature type="compositionally biased region" description="Polar residues" evidence="25">
    <location>
        <begin position="789"/>
        <end position="799"/>
    </location>
</feature>
<dbReference type="EC" id="2.3.1.48" evidence="5"/>
<evidence type="ECO:0000256" key="19">
    <source>
        <dbReference type="ARBA" id="ARBA00023242"/>
    </source>
</evidence>
<dbReference type="InterPro" id="IPR005062">
    <property type="entry name" value="SAC3/GANP/THP3_conserved"/>
</dbReference>
<keyword evidence="8" id="KW-0488">Methylation</keyword>
<dbReference type="GO" id="GO:0070390">
    <property type="term" value="C:transcription export complex 2"/>
    <property type="evidence" value="ECO:0007669"/>
    <property type="project" value="TreeGrafter"/>
</dbReference>
<feature type="compositionally biased region" description="Basic and acidic residues" evidence="25">
    <location>
        <begin position="2513"/>
        <end position="2522"/>
    </location>
</feature>
<evidence type="ECO:0000256" key="21">
    <source>
        <dbReference type="ARBA" id="ARBA00038443"/>
    </source>
</evidence>
<dbReference type="EMBL" id="JBAMIC010000010">
    <property type="protein sequence ID" value="KAK7102925.1"/>
    <property type="molecule type" value="Genomic_DNA"/>
</dbReference>
<evidence type="ECO:0000256" key="16">
    <source>
        <dbReference type="ARBA" id="ARBA00023010"/>
    </source>
</evidence>
<dbReference type="GO" id="GO:0015031">
    <property type="term" value="P:protein transport"/>
    <property type="evidence" value="ECO:0007669"/>
    <property type="project" value="UniProtKB-KW"/>
</dbReference>
<feature type="region of interest" description="Disordered" evidence="25">
    <location>
        <begin position="633"/>
        <end position="799"/>
    </location>
</feature>
<keyword evidence="20" id="KW-0012">Acyltransferase</keyword>
<dbReference type="Gene3D" id="1.25.40.990">
    <property type="match status" value="1"/>
</dbReference>
<keyword evidence="24" id="KW-0694">RNA-binding</keyword>
<dbReference type="SMART" id="SM00360">
    <property type="entry name" value="RRM"/>
    <property type="match status" value="1"/>
</dbReference>
<keyword evidence="12" id="KW-0509">mRNA transport</keyword>
<dbReference type="InterPro" id="IPR012677">
    <property type="entry name" value="Nucleotide-bd_a/b_plait_sf"/>
</dbReference>
<protein>
    <recommendedName>
        <fullName evidence="23">Germinal-center associated nuclear protein</fullName>
        <ecNumber evidence="5">2.3.1.48</ecNumber>
    </recommendedName>
</protein>
<gene>
    <name evidence="27" type="ORF">V1264_021079</name>
</gene>
<comment type="caution">
    <text evidence="27">The sequence shown here is derived from an EMBL/GenBank/DDBJ whole genome shotgun (WGS) entry which is preliminary data.</text>
</comment>
<feature type="compositionally biased region" description="Gly residues" evidence="25">
    <location>
        <begin position="176"/>
        <end position="189"/>
    </location>
</feature>
<accession>A0AAN9BGN2</accession>
<keyword evidence="16" id="KW-0811">Translocation</keyword>
<sequence>MNPGSGFGSGGGFGQKPSSTPGFGTTTGSSTFGTSGSQAFASETGGTSVTDFGATSSSTVGGFGANVAQGFGSAGSANQSFGQSSGGGFRMPGAGGSVFGSTSATTQGLGAGLSSGGPVSSGTASGFGTGTASFTGSGSGSTVFGASSFGGGSTFRPVFGSATSTSSASFGGEGGTSMFGATSGPGFGTGSTSTSGFGTGSTGTSGFGKGSSGTSGFGVTGSSGFGTGSTGISGFGTGSSGTAGFGTGSTGISGFGTGSTGLSGFGTGSTTTSGFGTELSRRAGFGTGSTSSSGFGTGATGTSGFGAGATGTSGFGTGATSTSGFGAGATGTSGFGTGATSTSAFGTGSSTNTGFGTGSRGTSGFGTGSTGASGFGTGAVGGFSTTSSVFGTSTKSQESSSTPPSTQGSSMFGGMSVFGQKTGGSSAPGPVSTASSAAIGSSQGGSVFGGHTSSKPPGLGGSTGSVFGQQPASSAFVSSSIVGTAFGGASSLGGKTSTAGGFGSSLGGKTSTAGGFGSSLGGKTSTAGGFGAKTTTSSVPSVFGTKSSVSSGVFGGVSQQGGARGFGADSKHTQSQQSSSSVFGGATKPVLQQGSVFGGAGKPVIKQEESAFDASSQPESRAMLFPAAAPVSKSSVFGGTQPTSDSTFAPGVSSSQLFRGQNKPSTTQQTSASSVFGGKMGTAIFGQGGGLKQTEKPADQTASVFGGRTSGEGGAGFPGHTATASGPKQHHEQKGIFGIFSKGSSGSQKRIADEDEGMRETKRGRAERVERGDDQPSSSGSPEKGALRRSSSVMDDTSSKTTICVKGIPANLNKRSLLRSHFLKFGRVMSTRSQPAKGMANVKFETHEGAAKAKKGGGKLPGQQKACTIFWRTSTAERSPSTTEDVASARRPTWRSSPQKTAVAGEGGRFKTSLPSSVASELDSMGQVDGEAEEEQHRRPVQKPRQLVERETTRAARKRTPPPATSGGSGHAPSLFTGEGGRFKSSSVASELASMGQVDGEAEEEQHRRHVRKSRQLVERETTRPARERTPPPATSGGSGHAPAKSAKVDAASLYKMVGTTLMEKVNILDTRDKLIRQILGKQVGSVNSKAFVGACPDMCPEKERLYREEVRRLSLYEIIPGSTTMGGWTSQVDHTRAVKEYSRSSADQDEPLPHELRPTPVLMMTMNYLLQEIADQGEDGKWSEWYDFLWNRTRSIRKDITQQQLCSIDVVELLEKCVRFHIYCSERLCMEDMMVFDEKINNENLTKCLQTLKELYHDMENKHGLFCPNEAEFRAYMVLMNLNEGDTLREVQQLRPQVRDSPEISFSVKMYSALNSNNYVRFFRVVKTASFLNACILHRYFNQIRGRALQVILRSYTAGAKKVGFPLQELMRLLAFEREEEVREFCAYYGLLADGPDLALDRSAYIEPESSIPAWRAVGLVESKRIVSVGEVINGKALEPLQLPPPQCSFDEHGRFIGKLEGVPDMAASSAKDGKPFATSTTEQKVKPVVVTQAEEKVQPFAVKPIAAQPALQPSPLQLLDVSNDVVKMIARELFWEIIGESAHTIAESCVAFCQQAMVSAGDVADQYVSSVSIEMAREVSVEVMEDEKERQDEVAEAEQKERKERATADVTTSFIFDVLDVEIRQIAFRGIQEARAKHEAERRERGMLAVSQDLLQEVTAEMSLQVADEVHEVDVVARLELLADLQKAVELKRVSKWLAIWRKALIVRQRQKRAMLDFPCAPPMGPASRRLRDMFPDRPAHLSALVPGKAALMVTDRARVTLLSPLDAEQASLSLTAHLTLASLVNSLRRSRAWHPLNLGSLLRAPVLQSVQAWPPHLVKEFVPMGIQWKLLLSLPGDMEIEDDDDDNCDDDMTGVISKRGDLMAVLKQWLGAKLTHGEGNASPANRKEKNILSRYSTELAAIPGTSFKLRLSVCVRNVPEFSGTKKDKSVSAEQCQVITKGTSAILFLLPHADTTDDTKWLAARLRLARMLEAKPMLPPTPLVLLLPCSPDTPSPSLTADTTERVGIEGFQEQGLVSDVAVVELPVKMGQPADVAIASQTLQSQVMEAVKFLGSKMPEPPDLRCQRLGDLVEDTLTQHFFTPVLQDLRLRQQRDKLHQAPNAVIGLFNSVLDHIALALTSSALQDFSWPAPELQQTADAQNGMPGAEWNSNKHLADVYELVANLRLPWFQYKDRLASDWGQVCSDVWAFVDTVVKKRCDSAVSLTTRISHILAKTCLQFETMCSLTHNEDHCTPTYVNTPWTDIILACVDFRLKRLHSWQEEEEEAMGGEVEVFYDEEDLEGFEPPAAWVQAMLDTEDLESHRVEETVEQAAVMHYANKTTTSEHDFTTNNLHHHHLHSSSDEEDITYDSNNSGMETRSSYTNKTLSEAAQDLEQLPDEMRSAFQTSQKLLLHVEEERHKARAFQDYLEKAVRGETLPDVDASGGIFPQSPSASMIGSPGLRLTASGGQAAGAVRNLSHQPNSPYRTPARNTLQLSTRPFPRRLVQSDSMAGNVSDEAVGVEEEGGARTTSEEHEPISQRLEQLKEDLQAQRYASQLYEKRLQGFLES</sequence>
<dbReference type="SUPFAM" id="SSF54928">
    <property type="entry name" value="RNA-binding domain, RBD"/>
    <property type="match status" value="1"/>
</dbReference>
<evidence type="ECO:0000256" key="7">
    <source>
        <dbReference type="ARBA" id="ARBA00022454"/>
    </source>
</evidence>
<feature type="compositionally biased region" description="Basic and acidic residues" evidence="25">
    <location>
        <begin position="1016"/>
        <end position="1030"/>
    </location>
</feature>
<dbReference type="PANTHER" id="PTHR12436:SF3">
    <property type="entry name" value="GERMINAL-CENTER ASSOCIATED NUCLEAR PROTEIN"/>
    <property type="match status" value="1"/>
</dbReference>
<evidence type="ECO:0000313" key="27">
    <source>
        <dbReference type="EMBL" id="KAK7102925.1"/>
    </source>
</evidence>
<evidence type="ECO:0000313" key="28">
    <source>
        <dbReference type="Proteomes" id="UP001374579"/>
    </source>
</evidence>
<feature type="compositionally biased region" description="Low complexity" evidence="25">
    <location>
        <begin position="432"/>
        <end position="441"/>
    </location>
</feature>
<feature type="compositionally biased region" description="Low complexity" evidence="25">
    <location>
        <begin position="17"/>
        <end position="37"/>
    </location>
</feature>
<keyword evidence="9" id="KW-0963">Cytoplasm</keyword>
<evidence type="ECO:0000256" key="17">
    <source>
        <dbReference type="ARBA" id="ARBA00023054"/>
    </source>
</evidence>
<dbReference type="InterPro" id="IPR000504">
    <property type="entry name" value="RRM_dom"/>
</dbReference>
<dbReference type="InterPro" id="IPR035979">
    <property type="entry name" value="RBD_domain_sf"/>
</dbReference>
<comment type="subcellular location">
    <subcellularLocation>
        <location evidence="1">Chromosome</location>
    </subcellularLocation>
    <subcellularLocation>
        <location evidence="2">Cytoplasm</location>
    </subcellularLocation>
    <subcellularLocation>
        <location evidence="3">Nucleus</location>
        <location evidence="3">Nuclear pore complex</location>
    </subcellularLocation>
    <subcellularLocation>
        <location evidence="4">Nucleus</location>
        <location evidence="4">Nucleoplasm</location>
    </subcellularLocation>
</comment>
<evidence type="ECO:0000256" key="3">
    <source>
        <dbReference type="ARBA" id="ARBA00004567"/>
    </source>
</evidence>
<evidence type="ECO:0000256" key="1">
    <source>
        <dbReference type="ARBA" id="ARBA00004286"/>
    </source>
</evidence>
<evidence type="ECO:0000256" key="18">
    <source>
        <dbReference type="ARBA" id="ARBA00023132"/>
    </source>
</evidence>
<dbReference type="InterPro" id="IPR045107">
    <property type="entry name" value="SAC3/GANP/THP3"/>
</dbReference>
<keyword evidence="6" id="KW-0813">Transport</keyword>
<dbReference type="Gene3D" id="3.30.70.330">
    <property type="match status" value="1"/>
</dbReference>
<keyword evidence="15" id="KW-0007">Acetylation</keyword>
<feature type="region of interest" description="Disordered" evidence="25">
    <location>
        <begin position="874"/>
        <end position="1046"/>
    </location>
</feature>
<organism evidence="27 28">
    <name type="scientific">Littorina saxatilis</name>
    <dbReference type="NCBI Taxonomy" id="31220"/>
    <lineage>
        <taxon>Eukaryota</taxon>
        <taxon>Metazoa</taxon>
        <taxon>Spiralia</taxon>
        <taxon>Lophotrochozoa</taxon>
        <taxon>Mollusca</taxon>
        <taxon>Gastropoda</taxon>
        <taxon>Caenogastropoda</taxon>
        <taxon>Littorinimorpha</taxon>
        <taxon>Littorinoidea</taxon>
        <taxon>Littorinidae</taxon>
        <taxon>Littorina</taxon>
    </lineage>
</organism>
<dbReference type="PROSITE" id="PS50102">
    <property type="entry name" value="RRM"/>
    <property type="match status" value="1"/>
</dbReference>
<evidence type="ECO:0000256" key="11">
    <source>
        <dbReference type="ARBA" id="ARBA00022679"/>
    </source>
</evidence>
<feature type="compositionally biased region" description="Low complexity" evidence="25">
    <location>
        <begin position="735"/>
        <end position="747"/>
    </location>
</feature>
<dbReference type="GO" id="GO:0061733">
    <property type="term" value="F:protein-lysine-acetyltransferase activity"/>
    <property type="evidence" value="ECO:0007669"/>
    <property type="project" value="UniProtKB-EC"/>
</dbReference>
<dbReference type="FunFam" id="1.25.40.990:FF:000003">
    <property type="entry name" value="germinal-center associated nuclear protein isoform X2"/>
    <property type="match status" value="1"/>
</dbReference>
<evidence type="ECO:0000256" key="10">
    <source>
        <dbReference type="ARBA" id="ARBA00022553"/>
    </source>
</evidence>
<feature type="region of interest" description="Disordered" evidence="25">
    <location>
        <begin position="389"/>
        <end position="466"/>
    </location>
</feature>
<dbReference type="GO" id="GO:0005643">
    <property type="term" value="C:nuclear pore"/>
    <property type="evidence" value="ECO:0007669"/>
    <property type="project" value="UniProtKB-SubCell"/>
</dbReference>
<evidence type="ECO:0000256" key="6">
    <source>
        <dbReference type="ARBA" id="ARBA00022448"/>
    </source>
</evidence>
<evidence type="ECO:0000256" key="5">
    <source>
        <dbReference type="ARBA" id="ARBA00013184"/>
    </source>
</evidence>